<comment type="caution">
    <text evidence="2">The sequence shown here is derived from an EMBL/GenBank/DDBJ whole genome shotgun (WGS) entry which is preliminary data.</text>
</comment>
<evidence type="ECO:0000256" key="1">
    <source>
        <dbReference type="SAM" id="MobiDB-lite"/>
    </source>
</evidence>
<dbReference type="EMBL" id="BTRK01000006">
    <property type="protein sequence ID" value="GMR62014.1"/>
    <property type="molecule type" value="Genomic_DNA"/>
</dbReference>
<evidence type="ECO:0000313" key="3">
    <source>
        <dbReference type="Proteomes" id="UP001328107"/>
    </source>
</evidence>
<gene>
    <name evidence="2" type="ORF">PMAYCL1PPCAC_32209</name>
</gene>
<evidence type="ECO:0000313" key="2">
    <source>
        <dbReference type="EMBL" id="GMR62014.1"/>
    </source>
</evidence>
<dbReference type="Proteomes" id="UP001328107">
    <property type="component" value="Unassembled WGS sequence"/>
</dbReference>
<feature type="compositionally biased region" description="Polar residues" evidence="1">
    <location>
        <begin position="29"/>
        <end position="38"/>
    </location>
</feature>
<proteinExistence type="predicted"/>
<organism evidence="2 3">
    <name type="scientific">Pristionchus mayeri</name>
    <dbReference type="NCBI Taxonomy" id="1317129"/>
    <lineage>
        <taxon>Eukaryota</taxon>
        <taxon>Metazoa</taxon>
        <taxon>Ecdysozoa</taxon>
        <taxon>Nematoda</taxon>
        <taxon>Chromadorea</taxon>
        <taxon>Rhabditida</taxon>
        <taxon>Rhabditina</taxon>
        <taxon>Diplogasteromorpha</taxon>
        <taxon>Diplogasteroidea</taxon>
        <taxon>Neodiplogasteridae</taxon>
        <taxon>Pristionchus</taxon>
    </lineage>
</organism>
<dbReference type="AlphaFoldDB" id="A0AAN5DF39"/>
<feature type="region of interest" description="Disordered" evidence="1">
    <location>
        <begin position="190"/>
        <end position="214"/>
    </location>
</feature>
<feature type="non-terminal residue" evidence="2">
    <location>
        <position position="1"/>
    </location>
</feature>
<feature type="region of interest" description="Disordered" evidence="1">
    <location>
        <begin position="29"/>
        <end position="56"/>
    </location>
</feature>
<sequence length="214" mass="24549">LNTCNSFKVMPRVQSSPKATNNDQIARVTGTTGASQHKTGSRMAPVSKRKASHSKKENAEMIVENKQSHCGVMDGSSSKKEEEVKDADDEYSFFAKRPESWHGTNNDVRREYLTYWRATQRGRSALKKKIVENPQSYIVQKKLRRCRHKHIKPRPTQYDPIDNDIADVDSDDERRSERCFLLVEEHKMANSSSTGSRDPIFGGSQAKYQRWGHY</sequence>
<keyword evidence="3" id="KW-1185">Reference proteome</keyword>
<reference evidence="3" key="1">
    <citation type="submission" date="2022-10" db="EMBL/GenBank/DDBJ databases">
        <title>Genome assembly of Pristionchus species.</title>
        <authorList>
            <person name="Yoshida K."/>
            <person name="Sommer R.J."/>
        </authorList>
    </citation>
    <scope>NUCLEOTIDE SEQUENCE [LARGE SCALE GENOMIC DNA]</scope>
    <source>
        <strain evidence="3">RS5460</strain>
    </source>
</reference>
<protein>
    <submittedName>
        <fullName evidence="2">Uncharacterized protein</fullName>
    </submittedName>
</protein>
<accession>A0AAN5DF39</accession>
<name>A0AAN5DF39_9BILA</name>